<dbReference type="PROSITE" id="PS00012">
    <property type="entry name" value="PHOSPHOPANTETHEINE"/>
    <property type="match status" value="2"/>
</dbReference>
<dbReference type="FunFam" id="1.10.1200.10:FF:000005">
    <property type="entry name" value="Nonribosomal peptide synthetase 1"/>
    <property type="match status" value="3"/>
</dbReference>
<dbReference type="InterPro" id="IPR020806">
    <property type="entry name" value="PKS_PP-bd"/>
</dbReference>
<feature type="domain" description="Carrier" evidence="7">
    <location>
        <begin position="611"/>
        <end position="688"/>
    </location>
</feature>
<evidence type="ECO:0000313" key="9">
    <source>
        <dbReference type="Proteomes" id="UP001174691"/>
    </source>
</evidence>
<dbReference type="CDD" id="cd19542">
    <property type="entry name" value="CT_NRPS-like"/>
    <property type="match status" value="4"/>
</dbReference>
<dbReference type="FunFam" id="3.30.559.30:FF:000002">
    <property type="entry name" value="Nonribosomal peptide synthase Pes1"/>
    <property type="match status" value="3"/>
</dbReference>
<evidence type="ECO:0000256" key="4">
    <source>
        <dbReference type="ARBA" id="ARBA00022598"/>
    </source>
</evidence>
<dbReference type="GO" id="GO:0019748">
    <property type="term" value="P:secondary metabolic process"/>
    <property type="evidence" value="ECO:0007669"/>
    <property type="project" value="UniProtKB-ARBA"/>
</dbReference>
<dbReference type="InterPro" id="IPR009081">
    <property type="entry name" value="PP-bd_ACP"/>
</dbReference>
<dbReference type="CDD" id="cd19545">
    <property type="entry name" value="FUM14_C_NRPS-like"/>
    <property type="match status" value="2"/>
</dbReference>
<dbReference type="FunFam" id="3.40.50.12780:FF:000014">
    <property type="entry name" value="Nonribosomal peptide synthetase 1"/>
    <property type="match status" value="3"/>
</dbReference>
<evidence type="ECO:0000256" key="6">
    <source>
        <dbReference type="SAM" id="MobiDB-lite"/>
    </source>
</evidence>
<dbReference type="InterPro" id="IPR045851">
    <property type="entry name" value="AMP-bd_C_sf"/>
</dbReference>
<dbReference type="NCBIfam" id="TIGR01733">
    <property type="entry name" value="AA-adenyl-dom"/>
    <property type="match status" value="5"/>
</dbReference>
<gene>
    <name evidence="8" type="ORF">NKR19_g2699</name>
</gene>
<dbReference type="FunFam" id="3.30.300.30:FF:000015">
    <property type="entry name" value="Nonribosomal peptide synthase SidD"/>
    <property type="match status" value="5"/>
</dbReference>
<dbReference type="Gene3D" id="3.30.559.30">
    <property type="entry name" value="Nonribosomal peptide synthetase, condensation domain"/>
    <property type="match status" value="9"/>
</dbReference>
<feature type="region of interest" description="Disordered" evidence="6">
    <location>
        <begin position="7007"/>
        <end position="7052"/>
    </location>
</feature>
<evidence type="ECO:0000256" key="3">
    <source>
        <dbReference type="ARBA" id="ARBA00022553"/>
    </source>
</evidence>
<dbReference type="GO" id="GO:0016874">
    <property type="term" value="F:ligase activity"/>
    <property type="evidence" value="ECO:0007669"/>
    <property type="project" value="UniProtKB-KW"/>
</dbReference>
<dbReference type="InterPro" id="IPR036736">
    <property type="entry name" value="ACP-like_sf"/>
</dbReference>
<feature type="domain" description="Carrier" evidence="7">
    <location>
        <begin position="7059"/>
        <end position="7134"/>
    </location>
</feature>
<dbReference type="InterPro" id="IPR001242">
    <property type="entry name" value="Condensation_dom"/>
</dbReference>
<comment type="similarity">
    <text evidence="5">Belongs to the NRP synthetase family.</text>
</comment>
<evidence type="ECO:0000313" key="8">
    <source>
        <dbReference type="EMBL" id="KAJ9160990.1"/>
    </source>
</evidence>
<feature type="compositionally biased region" description="Polar residues" evidence="6">
    <location>
        <begin position="7030"/>
        <end position="7052"/>
    </location>
</feature>
<dbReference type="FunFam" id="3.30.559.10:FF:000016">
    <property type="entry name" value="Nonribosomal peptide synthase Pes1"/>
    <property type="match status" value="3"/>
</dbReference>
<dbReference type="Proteomes" id="UP001174691">
    <property type="component" value="Unassembled WGS sequence"/>
</dbReference>
<dbReference type="GO" id="GO:0031177">
    <property type="term" value="F:phosphopantetheine binding"/>
    <property type="evidence" value="ECO:0007669"/>
    <property type="project" value="InterPro"/>
</dbReference>
<dbReference type="PROSITE" id="PS00455">
    <property type="entry name" value="AMP_BINDING"/>
    <property type="match status" value="5"/>
</dbReference>
<dbReference type="PROSITE" id="PS50075">
    <property type="entry name" value="CARRIER"/>
    <property type="match status" value="7"/>
</dbReference>
<feature type="domain" description="Carrier" evidence="7">
    <location>
        <begin position="2181"/>
        <end position="2257"/>
    </location>
</feature>
<feature type="domain" description="Carrier" evidence="7">
    <location>
        <begin position="4901"/>
        <end position="4977"/>
    </location>
</feature>
<dbReference type="SUPFAM" id="SSF56801">
    <property type="entry name" value="Acetyl-CoA synthetase-like"/>
    <property type="match status" value="5"/>
</dbReference>
<keyword evidence="3" id="KW-0597">Phosphoprotein</keyword>
<dbReference type="SUPFAM" id="SSF47336">
    <property type="entry name" value="ACP-like"/>
    <property type="match status" value="6"/>
</dbReference>
<dbReference type="Gene3D" id="1.10.1200.10">
    <property type="entry name" value="ACP-like"/>
    <property type="match status" value="7"/>
</dbReference>
<feature type="domain" description="Carrier" evidence="7">
    <location>
        <begin position="3316"/>
        <end position="3392"/>
    </location>
</feature>
<evidence type="ECO:0000256" key="5">
    <source>
        <dbReference type="ARBA" id="ARBA00029454"/>
    </source>
</evidence>
<keyword evidence="4" id="KW-0436">Ligase</keyword>
<sequence length="7818" mass="850470">MTSAQGALLASTLAKILEGVVTATPKIKVREIDCMSALTLEHICDLNQRVRIDPVERCVHDIVAERVADHPTKKALMAWDGVLTYDQLDVAASRLAARLVRTGLVGRDAMVPLCFDKSTWNVVAMLAVLKAGAAFVPLDPSHPVERLKGLCTSVKARIILCGTDHAQMLSEVLDTVLTVGEGAVAEHTADDGTILPVVSSSDAAYVIFTSGSTGKPKGTIITHRAFCSSARAHAPALLIDSSSTILQFAAHTFDASLVEILTPLMVGGTVCIPSEHERLNDITGFINRTGVNHAVLTPSFVSFLTPQAVPNLRRLILAGEAMAPSHVATWSHIELVNGYGPAESSVAAVCNSSVQPYTAPNDIGMPCGVRVWLVDPADHNRLVPVGCVGEMLLEGPSLALGYLNDPAKTAESFVTDPAWTTYPPATETSSSLNPGRRFYKTGDLARYNSASGSLSYLGRKDTQIKLHGQRVELGEIEHHLSVDESVQHALVQLPKTGPLANRLITVLTLRTSSSSTVAGATNQGGLRLINDPSLSEPILDGIRQRLSQRLPAYMVPTTWLCVEAIPMLPSRKMDRKSVATWVESTLSVEQCQKIITASRAPNSSATSVPDSPLNDAEFKLRSIWSLVLNLPEDQISLRDHGFLMLGGDSISAMACASQAKKAQLDVAVQDVLRAKSLYQLARRAKSMSQEQGGRGPGDEEELLNTPFDLSPIQQLHFQSRGAAHGDEHFNQSFRLRLSCRVEPDSVREALRVVVRRHGMLRARFRHFGDARWKQVITGDVEASFRFRAHKVVSRRDVVDNIASAQECLDVRSGPVFAAELFAVEDANQQVLFMTIHHLVIDLVSWRVILEEIEELLETPSTADMSVHRSLSFSKWTSLQRDDCCSNSGTELERILQAAKEAPPAQFAYWGMQDNRPNRYGDVVCGSFDLDAATTSTLTGDCNTPFSTETVDILLGALAWSFQNTFTDRSVPAIFNEGHGREALRLNNADISRTVGWFTTLFPVSLLATPASLIDALIQVKDLRRRAPANGRAQFAAQFYTPEGQELQHKDMEVSFNFLGRYQQLERAGALFQPDEGSLMAGEAHAGSPTADFGAAAQRFALFEISAVIIQGTLRFGFAWNRGMLHQERIREWISNCRAVLSEAAATLPSLGRRMTVGDLALVKNVLPADLDAFERTKLSALAGARGWDAVEDIYPATPIQQGLLLSRQKDEDTYAVRRAFQIKLKDNADTPVLSVDSVITAWKGVVQHHALLRTIFVDAISQAMAGSYDQVVLSEVDPVMYVRECSGGEDDMRRMLEELPPMEYADETLQHRLAVFYSREVPNSVFCVLEMSHAIMDGASMDIILRDLVRSYDGSLENMTRPLFSPFVASLQQRDAEADMAFWKNHLKGVEPCHFPVLNDGVTAHRELRTLGVPLTELAALRAFCDATGFTIPNALHAAWALTLGRYTGTDDVCFGYLVTGRDSAVEGSEDAIGPYINMATQRVRLGCEDDDQVTLQRVLEAVQKDQLDSMPFAQAPLAEVQHALNIPGGMALFNTCVSYRRLLPSKTGREGPLSLTDLGTIHDPTEYPISLNIEVDENGEATVDLDYWSDMVAGGQADNVAATFVQALYNIAKHADKPLSQLDHVHPKTKKAIFSWNANIPSTTDDCLHHMVEKQVALRPEQQAIRGWDSDFSYAEMNDLANRLAAHLSDLGVRPEVYVPVCFDKSALTTIAMLAVLKAGGCVVPLNANDPFASLEGKIADTGTHIVLASETRAPSFETTVPYVVAFGPSLLAQLPPSPAHDFQSDVSRQDPAFVMFTSGSTGKPKGVVLPHSALASSTLAHGSALGLNPTTRFLQFAAHTFDNSIEEMFTTLVHGGCVCVPSEADRLGDLPGAISRLGANFMDLTPTVAALLSPQQVPKIRGLAVGGEALTREVLELWGGAVPLHNQYGPTECSINAAHRLHVDAAGDVGNIGTSVGSVSWVVDPRDHNRLVPVGCVGELLIEGPILARGYLNRPVETARAFVEAPEWTMLDPKHANRGSRRMYKTGDLVRYDSDGSLVYLGRADTQVKLHGQRIELSGIDSHVKACLPAGAHSSVELVTAGSTKALAVFICLSSSTDEQDDMKILALDKNFTSLAQTIVGALTSAVASYMVPSLFFPVSRMPLTSSGKLDRRRLQAMVHSLPDVAAYRLGTMASNGRKPETRMERTLQQLWASVLNVPAESIGADDGFFRHGGDSVGAMRLVAAARKAGVMLTVANIFQMPKLSDLALVATETNGDHRDEEAGARNAQVLAPVEPFSLLQDTTEMSLAALKKQVASICRIDVNSVEDIYPCTALQSGLFAASQRQPGAYVAVTCYELPARTDMARFKKAWQDTVDAEAILRTRILFADGIGFLQVVVRGNITWTSATNIDRLPASRRHLPPHDGGILSSYSIVGENTSKPQFVWSAHHSIYDGWSLSTLLSRVEARYRSQNISPVETPHYSRFVEHLSGIDTSASDAFWTAKLSRSDSAPQHFPQLPHPGYRVQATSHAQRTIRFTKPKTAELTTASFLRTSWALVLSTYSCSSDVVFGEVLNGRDVSVPGIEDMVGPTLATVPRRIRIDGSSTVRKVLLDVQAQLNDVIPHQFSGLQRIKTLGPAASAVCEFQNLLVIDAVDEVDEGSLWSNMVSTSQGADFFSYPLNVTCAVGAGGGNGEVGVELRATFDGKLVPEWQVVRMLAQFETILSRLAAAELQQQKMDDTDLLNAEDKAVLSQWNSVPGPVVERRIHDLIGEKLASQPEGTAVVGWDATLTNGQLDALSTALAREIRARLDARGKSAASSKFVPFCFEKSSFAIVAMLAVLKAGLAFVPLDPGHPVARLRGIVGDCSADVILCSPKHERLCAEVGRGRGGDGISIIPVTMAMLDKLTLNLDSAMDDPEGKAQPSDPAYLIWTSGTSGTPKGTIISHTAFCSGAAAHGPAMLMRAPLRFLQFANYTFDACLVEILTTLMFGGTVCVPSEEDRTNGNLAAVMEQMEVTMALLTPSFAKVLQPADVPHLKTLILGGEAMSQSHISTWADRVHLVNAYGPSECAVVATVNSRVASSSNPANLGRGVGRVWIVDPRDHNRLAPLGSVGELVVEGPTLSTGYLGNETKTREVFIENPRWTRDGAFTYDDTPSGRPRRMYKTGDLVRICDDVSGDMIYIGRKDASQAKLNGQRLELDEILVHLAGDDTVRHAVVLLPKTGPCAKRLVAVVSLLETDEDQSTLDVNGFQLVTSKRTVPKLNQIQERLRERLPAYMVPSTWLVLASIPLMPSGKLDRGSVAAFVEAMSEETLDIITMAQSVTEDHESTTSSATVQSADVHDTLRSIWSQVLSISPQKVTRNISFLHLGGDSITAMQVMARCRAEGISVTVQDIIGSKSVHDLALKVRVSHQQQNLAPNEDHHEFDPSPIQQLYFEQIAGDATTSTSTKSQDKQFNQSVLLRLAKEATPDQLSSGLHALVKTHSMLRARFRRDRKGSWRQRITSDVSGSYRFKTHAITSRDRMKKRIENSQRALDIQEGPLLAADWFTIGKDKKEVCILLTVHHLVVDVVSWGILFQDLEDFLATGRISPPVSLPFQAWTRKQSEQAQAERNGSRLLPHHETADADLEYWGMADKPNLYGDVAVAEEIELDADTTKLLLGPECNSSLQTEPLDILLAALLLSYRNATVGRQGVPTIYNEGHGREIWEEGMDLSRTVGWFTTLYPVHLPDESSSDYDTVSAIRWVKDYRGRLTGKGRPYFAYRLLASQGHEEYNQRWPVEVAFNYLGQMQQLSRTDTFLRSDDELGASVNSESDVGKAVSRLALVEVSAMVAGGQMKLSFAYNKHMKHQDSLVRWAKECRSLLQEATGRLSRHSVEKTLSEFPLLPLAYYGMENLGHRLREVAIDMQDVEDVYPCTPMQRGLLLSWMRDPDKYAYKAIFQVESPRTGKVDTDRLLAAWQTVVQRHATLRTVFIDTVGDDGLMDQVVLRSAPGRTQIIYACGGRDELLEALEEVQAIDYNEKKPPHRLIVCTTSTGDVFCRLEISHTICDGSSLPILLDDLADAFAASAAGTTLSKKAVPLYKDYMAYMQSQSRTDSLSYWAEYLGGAEPCLFPALTDGETETAHSLGSHMITIEDLAEVHTYCADSGITLSTLLQLVWALVVRSYTGSDEVLFGYLSSGRDVPLDHIENAVGAFINMLVCRMHISDDAEIAELLDTMRGDVAGALAHQGCSLAEIQHELKLDGAALFNTAFTYQKRRELSHGKSSRSALQYSFVSAEDPSEYVVAVNVEATDRTVEVHFSYWRQTVSDAQMKNVAATFKQTLNDLVAGGGDDRVVGEIDLVGTDGIKQLCSWNNFDLPRNERCIHDIISEHALRQPSTTPAVCGWDASFTYRELDSAATALARHLMAQCGVGRDVFVPLCFEKSAWTVVAQLAVLKAGGAFVSLDPGFPRRRLEQAMQDVDAKMVLCSALHKSKMDSITSMAFVVDAASICSLSEAHAPDQPFVSPASPSNAAYVIFTSGTTGTPKGTVVEHGAFCTGARAHAKAMFMHSESRVLQFSSYSFDASIMETLSCLLVGGCVCIPSDADRMNDVAAAIRDMGVTWTLLTPSVAATLKPDGVPCLKTLVTGGEAMAPGHIERWGTKCALVNAYGPTEASVVSTVSVKVDEQHRVCNTDSSTIGTAVGGRVWVVDARSPDRLVPVGAVGELLVEGRLVARGYLNQEEKTAKAFIQAPAWTARADFPETMFARNDRMYRTGDLVRYNSDGSVSYVSRADSQVKINGRRIELGEVEVNCLAALPEGSRVAVEVVVSSKTKSKALAVLFSLPQTPTSTNGSAPASAPFSLVRMTEQLRESAHGIEAHATASLPTYMVPQLFVPVSTMPWTTAGKLDRRRLRLAVEELSPENISSYRLSAGASAAAKRRAPASEMERTLQALWEATLGLAAGSVGVTDSFFGLGGDSLTAIRLVGAARARKIRLSVLDIFEKPILADMALACGGLEAQVPVSELKPIDLVPSSASELEDLKKQVSAQCQLPVEQIQDMYPCSPLQEGLVALANKQEGAYVAVNTLKIPAHIDLARFKAAWQEVVDTTDTLRTRVVHTTSSGFLQIVTSPEPIEWYDEATVEEAIAKGRAIGSQNGGRLCKYAVVQGGDPLGRSFVWAIHHALYDGWSLPMVARRVQDVYDAAVSGSAQKTIAQSAPYVKFIQYLAGRDMVASENYWKDYLSGAASITHFPQLPPNISSQQKPKFRAETIQIKLNRRDIQVDITVPTLIRAAWAVVLAAYNGADDAAFGETLSGRNIDVDGIMDMAGPTFTTVPVRVQLSRDMRLVEFLQKMHAMSSQVVDHQHFGLQRIMKLNRDCAGACDFKNLLTIRAATSTPQQEQLRQEQERDDDWDFEGGSPGEGFFTHPLVLECNVTDTEVAATFHYDENVLSPWHTKRLSHQLEAVLKRLASKSGQKDATMADVDVVSPEDVALLSKWNRPETSADVVDSCIHTLFLERAASSPDSVGISAWDAKLTYGEIRDYACCLAVHLRQLGVSEETLVPVCLERSAWGVVVLMGVLMAGGAFVPFDPAHPLARQKEMLEELAPLLIICSPQHESRFAGIVDVRLSVDGDVLKNLPPAAADFTPSARPASTAYVLFTSGSTGKPKGVVVAHREFCSSSRGFARATHMDNSSRALHFASLTFDVALMEVLTPLTLGAATCVPSGDERLQDLGGAIARLGATWAFLTPSVANLLDPDLVCGSSSPAAGLKTLVCGGEAMVSQTIARWAGRVELMNGYGPTEACVLCIVNPRVSTERDPSIIGRATPPARTWVLQAGDGRESQLAPVGAVGELAVSGPILAQGYMGDGEKTAKVFIDSPAWAKSLAGLSGPTRIYRTGDLVRYRADGALEFLGRKDGQCKVNGQRIELGEIESRLSDHRRVGHGLVVQPRTGPCRKQLVGIVTLASSSSGSAVAEESACTPLEGAPEQLARARVEIAEIKSHLADVLPIYMVPAAWIVLTSMPVVVSGKLDRKRVASWVESLDEDAYEQIARNLGLIEEEEEDVQVSGTAKTMKEIWARELQVSLEKIKSHKPFLSLGGDSIRAMGVVSRARTAGLGVSIQDVLRSKSVVHLAQLARSLAALTNESAAGDETDEPFPLSPVQTMYMQMAANNSGNARFNQSNMLSVSGRTSVATIKRAMESIVLRHSMLRARFARRADAGWEQRVAKMGSSAFRCLEHHLTSREEMVPLMAASQTGLSIEDGPVFAVDLFKVAGLDSTVVYMVAHHLVVDIVSWRIILRDLSHILETGTPLTDTPLSFRSWLDLQLSHNKTIDAKTLLPFEETPPNMDYWVLAGPLTYGSTVTESFELGEDITKKALVDCHKAFKSEPMDLFLGAVASSFARTFPDRDVPSLHTESHGREVPGDSNVDLSGTVGWFTTICPLVVPVHADDLLDTVRRAKDIRRAIPANGRPYFAHKYLSGAAPSPPMEVLFNYLGGGVGGGDHNYEEREALISPFELDDSHTGSDPMATADVGPETKRLALFEISAVVVNNKLHFSFIYDGGLARAGSVRQWISACKATLETMVTGLMQRPAEPTLSDYPLLPLTYDDLASLVRSTLPRVGIAQPSTAVEDIYPCTPVQEGMLISQLRNPNAYIFHAIYNVGHTGSGATLLASRIRQAWQMVVDRHASLRTVFIESVHSGSVFDQVVLKEVDSGAVLLESSDEDAERMLAQVTMANRTGQPLLPHQVAICTTNSGKVFMKLEVNHVAVDGGSLSIVIGDLIGAYNGSLDPGPGPLFSNYIKFIQSQPANSDTRYWMRYLKGLEPCHFPKLTRSEPAARALRSTILRFDRFAELRRLSEQTQVTLANIMHAAWAFVLRRYTGSDDVCFGYLTADRDAPVEGIRSTVGTLINMLCCRVRISRAQTLEDVFRTTQEQHLESTQYQRCSLANVQHALGMGGRALYNTSISTQNHSKSEEEGEGEGEDTITFEMRAGHDPSEYAVTVNIETSKNEEGAVFRYWDDHVSDEQANEMAEFMATVLESFLDSPAQSVGEYDEEKGKKSTTASEGLRIKTSGNGVTSRDSTDSTPTCDGSPANAWSKSLTADSSEATLLSLWSAVLHIPQDSIGAKDNFFTTGDSITAMKLVSEARDQGMALTVADVFQHPVFEDMAACVHASEMELLKEQALGKDPNAQDQYERFSLLAASNVDAFLQTSIVPQVCVFRGGLADVLPATDFQSLAVSGALLESQFMLNYFFLDGEGPLDLVCLRRACMQLVQDLDILRTVFVPSGGRFLQVVLRTLRPAFDAVNLEHEHESIQDYTADLQQRAPRPRIGEPFVAFTVIRHRPSNKHRLLLRLSHAQYDGVSLPRIFEALQEAYQGQHIQTPPSFANYLRASAGELTSGHYQHWTELLKGSRMTEIVRRNGPDYRAAARGQTTHLQRTVHLPPVDHGHTTTATVIKAAWAYVLARLTSNPDVVFGHTISGRNADVPGVANMVGPCVNLLPVRVQFPTSSNQPTTAKQLFSQIQTQQLDNMPHEVLGFRDIVRHCTDWPGWTYFTTAVQHQNLDPNETVRIGGADYTVGCASATDQGDFSDINIVSQPLSDGEDDNMVEITLSYTADGPVPPDFAQSALDLLCESATSFASTPEVTLPDTSTTEFDGVLPFGDKYTTDTAESSFSLLSLLSAQQLELAALVAGAWRQVLLLPDDKTLDPSTSFFDLGGDIVHLAQLAWIFGQEDGWSSSSLSPSSAEGVRLDDLVAHPTLRGHVAVLAAASLGGCTRCLAGDARGSAGITGSGGGIVGTGGIGGGGVVDENTPPSPPKIKRVNSPLRKAMLLAKIFRTKKKGENKKGAAAARVGVPVAA</sequence>
<dbReference type="CDD" id="cd05918">
    <property type="entry name" value="A_NRPS_SidN3_like"/>
    <property type="match status" value="5"/>
</dbReference>
<dbReference type="NCBIfam" id="NF003417">
    <property type="entry name" value="PRK04813.1"/>
    <property type="match status" value="5"/>
</dbReference>
<comment type="caution">
    <text evidence="8">The sequence shown here is derived from an EMBL/GenBank/DDBJ whole genome shotgun (WGS) entry which is preliminary data.</text>
</comment>
<feature type="domain" description="Carrier" evidence="7">
    <location>
        <begin position="6023"/>
        <end position="6099"/>
    </location>
</feature>
<organism evidence="8 9">
    <name type="scientific">Coniochaeta hoffmannii</name>
    <dbReference type="NCBI Taxonomy" id="91930"/>
    <lineage>
        <taxon>Eukaryota</taxon>
        <taxon>Fungi</taxon>
        <taxon>Dikarya</taxon>
        <taxon>Ascomycota</taxon>
        <taxon>Pezizomycotina</taxon>
        <taxon>Sordariomycetes</taxon>
        <taxon>Sordariomycetidae</taxon>
        <taxon>Coniochaetales</taxon>
        <taxon>Coniochaetaceae</taxon>
        <taxon>Coniochaeta</taxon>
    </lineage>
</organism>
<keyword evidence="2" id="KW-0596">Phosphopantetheine</keyword>
<dbReference type="InterPro" id="IPR000873">
    <property type="entry name" value="AMP-dep_synth/lig_dom"/>
</dbReference>
<name>A0AA38SA31_9PEZI</name>
<dbReference type="PANTHER" id="PTHR45398">
    <property type="match status" value="1"/>
</dbReference>
<protein>
    <submittedName>
        <fullName evidence="8">Non-ribosomal peptide synthetase</fullName>
    </submittedName>
</protein>
<dbReference type="Pfam" id="PF00501">
    <property type="entry name" value="AMP-binding"/>
    <property type="match status" value="5"/>
</dbReference>
<accession>A0AA38SA31</accession>
<keyword evidence="9" id="KW-1185">Reference proteome</keyword>
<dbReference type="Gene3D" id="3.30.559.10">
    <property type="entry name" value="Chloramphenicol acetyltransferase-like domain"/>
    <property type="match status" value="9"/>
</dbReference>
<dbReference type="InterPro" id="IPR010071">
    <property type="entry name" value="AA_adenyl_dom"/>
</dbReference>
<comment type="pathway">
    <text evidence="1">Secondary metabolite biosynthesis.</text>
</comment>
<dbReference type="InterPro" id="IPR020845">
    <property type="entry name" value="AMP-binding_CS"/>
</dbReference>
<dbReference type="FunFam" id="3.30.559.30:FF:000005">
    <property type="entry name" value="Nonribosomal peptide synthase Pes1"/>
    <property type="match status" value="2"/>
</dbReference>
<dbReference type="Gene3D" id="3.30.300.30">
    <property type="match status" value="5"/>
</dbReference>
<evidence type="ECO:0000256" key="2">
    <source>
        <dbReference type="ARBA" id="ARBA00022450"/>
    </source>
</evidence>
<evidence type="ECO:0000256" key="1">
    <source>
        <dbReference type="ARBA" id="ARBA00005179"/>
    </source>
</evidence>
<dbReference type="Pfam" id="PF00550">
    <property type="entry name" value="PP-binding"/>
    <property type="match status" value="6"/>
</dbReference>
<feature type="domain" description="Carrier" evidence="7">
    <location>
        <begin position="7641"/>
        <end position="7730"/>
    </location>
</feature>
<dbReference type="PANTHER" id="PTHR45398:SF1">
    <property type="entry name" value="ENZYME, PUTATIVE (JCVI)-RELATED"/>
    <property type="match status" value="1"/>
</dbReference>
<dbReference type="EMBL" id="JANBVN010000028">
    <property type="protein sequence ID" value="KAJ9160990.1"/>
    <property type="molecule type" value="Genomic_DNA"/>
</dbReference>
<reference evidence="8" key="1">
    <citation type="submission" date="2022-07" db="EMBL/GenBank/DDBJ databases">
        <title>Fungi with potential for degradation of polypropylene.</title>
        <authorList>
            <person name="Gostincar C."/>
        </authorList>
    </citation>
    <scope>NUCLEOTIDE SEQUENCE</scope>
    <source>
        <strain evidence="8">EXF-13287</strain>
    </source>
</reference>
<dbReference type="SUPFAM" id="SSF52777">
    <property type="entry name" value="CoA-dependent acyltransferases"/>
    <property type="match status" value="18"/>
</dbReference>
<evidence type="ECO:0000259" key="7">
    <source>
        <dbReference type="PROSITE" id="PS50075"/>
    </source>
</evidence>
<dbReference type="Gene3D" id="3.40.50.12780">
    <property type="entry name" value="N-terminal domain of ligase-like"/>
    <property type="match status" value="5"/>
</dbReference>
<dbReference type="SMART" id="SM00823">
    <property type="entry name" value="PKS_PP"/>
    <property type="match status" value="6"/>
</dbReference>
<dbReference type="CDD" id="cd19534">
    <property type="entry name" value="E_NRPS"/>
    <property type="match status" value="2"/>
</dbReference>
<proteinExistence type="inferred from homology"/>
<dbReference type="Pfam" id="PF00668">
    <property type="entry name" value="Condensation"/>
    <property type="match status" value="9"/>
</dbReference>
<dbReference type="FunFam" id="3.30.559.30:FF:000003">
    <property type="entry name" value="Nonribosomal peptide synthase SidD"/>
    <property type="match status" value="2"/>
</dbReference>
<dbReference type="InterPro" id="IPR006162">
    <property type="entry name" value="Ppantetheine_attach_site"/>
</dbReference>
<dbReference type="InterPro" id="IPR023213">
    <property type="entry name" value="CAT-like_dom_sf"/>
</dbReference>
<dbReference type="FunFam" id="3.40.50.980:FF:000001">
    <property type="entry name" value="Non-ribosomal peptide synthetase"/>
    <property type="match status" value="1"/>
</dbReference>
<dbReference type="InterPro" id="IPR042099">
    <property type="entry name" value="ANL_N_sf"/>
</dbReference>